<sequence length="94" mass="10683">MKTLVYETPVDSVEDIVARISVAAGEGGIFQNVRKSMKRRCEDCIQRLKSTVNLIKFDNWIFSQSFKSNPIDPEYEYVPFVQQSISGMKCLSGN</sequence>
<name>A0A4Y2AFI9_ARAVE</name>
<organism evidence="1 2">
    <name type="scientific">Araneus ventricosus</name>
    <name type="common">Orbweaver spider</name>
    <name type="synonym">Epeira ventricosa</name>
    <dbReference type="NCBI Taxonomy" id="182803"/>
    <lineage>
        <taxon>Eukaryota</taxon>
        <taxon>Metazoa</taxon>
        <taxon>Ecdysozoa</taxon>
        <taxon>Arthropoda</taxon>
        <taxon>Chelicerata</taxon>
        <taxon>Arachnida</taxon>
        <taxon>Araneae</taxon>
        <taxon>Araneomorphae</taxon>
        <taxon>Entelegynae</taxon>
        <taxon>Araneoidea</taxon>
        <taxon>Araneidae</taxon>
        <taxon>Araneus</taxon>
    </lineage>
</organism>
<reference evidence="1 2" key="1">
    <citation type="journal article" date="2019" name="Sci. Rep.">
        <title>Orb-weaving spider Araneus ventricosus genome elucidates the spidroin gene catalogue.</title>
        <authorList>
            <person name="Kono N."/>
            <person name="Nakamura H."/>
            <person name="Ohtoshi R."/>
            <person name="Moran D.A.P."/>
            <person name="Shinohara A."/>
            <person name="Yoshida Y."/>
            <person name="Fujiwara M."/>
            <person name="Mori M."/>
            <person name="Tomita M."/>
            <person name="Arakawa K."/>
        </authorList>
    </citation>
    <scope>NUCLEOTIDE SEQUENCE [LARGE SCALE GENOMIC DNA]</scope>
</reference>
<evidence type="ECO:0000313" key="1">
    <source>
        <dbReference type="EMBL" id="GBL77714.1"/>
    </source>
</evidence>
<dbReference type="OrthoDB" id="6469526at2759"/>
<evidence type="ECO:0000313" key="2">
    <source>
        <dbReference type="Proteomes" id="UP000499080"/>
    </source>
</evidence>
<accession>A0A4Y2AFI9</accession>
<gene>
    <name evidence="1" type="ORF">AVEN_152933_1</name>
</gene>
<comment type="caution">
    <text evidence="1">The sequence shown here is derived from an EMBL/GenBank/DDBJ whole genome shotgun (WGS) entry which is preliminary data.</text>
</comment>
<dbReference type="EMBL" id="BGPR01000013">
    <property type="protein sequence ID" value="GBL77714.1"/>
    <property type="molecule type" value="Genomic_DNA"/>
</dbReference>
<dbReference type="AlphaFoldDB" id="A0A4Y2AFI9"/>
<dbReference type="Proteomes" id="UP000499080">
    <property type="component" value="Unassembled WGS sequence"/>
</dbReference>
<protein>
    <submittedName>
        <fullName evidence="1">Uncharacterized protein</fullName>
    </submittedName>
</protein>
<proteinExistence type="predicted"/>
<keyword evidence="2" id="KW-1185">Reference proteome</keyword>